<keyword evidence="5" id="KW-0479">Metal-binding</keyword>
<dbReference type="Pfam" id="PF04055">
    <property type="entry name" value="Radical_SAM"/>
    <property type="match status" value="1"/>
</dbReference>
<evidence type="ECO:0000256" key="8">
    <source>
        <dbReference type="SAM" id="MobiDB-lite"/>
    </source>
</evidence>
<dbReference type="Pfam" id="PF02310">
    <property type="entry name" value="B12-binding"/>
    <property type="match status" value="1"/>
</dbReference>
<evidence type="ECO:0000313" key="11">
    <source>
        <dbReference type="EMBL" id="MFD1831179.1"/>
    </source>
</evidence>
<evidence type="ECO:0000313" key="12">
    <source>
        <dbReference type="Proteomes" id="UP001597365"/>
    </source>
</evidence>
<name>A0ABW4PKE1_9ACTN</name>
<dbReference type="PANTHER" id="PTHR43409">
    <property type="entry name" value="ANAEROBIC MAGNESIUM-PROTOPORPHYRIN IX MONOMETHYL ESTER CYCLASE-RELATED"/>
    <property type="match status" value="1"/>
</dbReference>
<dbReference type="SFLD" id="SFLDS00029">
    <property type="entry name" value="Radical_SAM"/>
    <property type="match status" value="1"/>
</dbReference>
<dbReference type="InterPro" id="IPR051198">
    <property type="entry name" value="BchE-like"/>
</dbReference>
<accession>A0ABW4PKE1</accession>
<dbReference type="EMBL" id="JBHUFU010000009">
    <property type="protein sequence ID" value="MFD1831179.1"/>
    <property type="molecule type" value="Genomic_DNA"/>
</dbReference>
<evidence type="ECO:0000256" key="2">
    <source>
        <dbReference type="ARBA" id="ARBA00022603"/>
    </source>
</evidence>
<evidence type="ECO:0000259" key="9">
    <source>
        <dbReference type="PROSITE" id="PS51332"/>
    </source>
</evidence>
<keyword evidence="7" id="KW-0411">Iron-sulfur</keyword>
<dbReference type="CDD" id="cd02068">
    <property type="entry name" value="radical_SAM_B12_BD"/>
    <property type="match status" value="1"/>
</dbReference>
<comment type="caution">
    <text evidence="11">The sequence shown here is derived from an EMBL/GenBank/DDBJ whole genome shotgun (WGS) entry which is preliminary data.</text>
</comment>
<sequence>MRILLVWPRNERAVLSDELSRCEPLPLEYLAGALRAHHDVTIHDLRLDPPLREYAEANEPPDLVGIAVPYTTNVPVSRRASHEAKRLWPNVPVVLGGHHVTVSREWTDGFAADYVIAGEGADPLLTLIGHLERGTPVEPVTGLTPYEARSELRRTVKPEPATLNSLPRPDRSLLARHRNSYFHSLYNPVALVRFSAGCPYQCHFCSLWRITDRRYLVKEAERVVSELEEIEQRNLYVVDDEAFIQPARMLELADAIDQAKLDRRYHMYVRTDTALRRPDVIARWAEIGLDSVLVGAESMTDDELNGYHKGTSARQTREALDLFHSLGVKVRANFIVHPSWDEADFDRLSRTVEELGVDMPSFSVLTPLPGTDLYDEVRDQLVDDDPELFDCYHSLFRTRLPRDRFYDRLARLLVAAGSRGDGEETSDPSVFYYSDNDSFNRMVQAVRSGGFQEPSPPSGGAPLPEPELRR</sequence>
<gene>
    <name evidence="11" type="ORF">ACFSJS_16080</name>
</gene>
<evidence type="ECO:0000256" key="1">
    <source>
        <dbReference type="ARBA" id="ARBA00001966"/>
    </source>
</evidence>
<evidence type="ECO:0000256" key="5">
    <source>
        <dbReference type="ARBA" id="ARBA00022723"/>
    </source>
</evidence>
<keyword evidence="3" id="KW-0808">Transferase</keyword>
<dbReference type="InterPro" id="IPR058240">
    <property type="entry name" value="rSAM_sf"/>
</dbReference>
<dbReference type="SUPFAM" id="SSF102114">
    <property type="entry name" value="Radical SAM enzymes"/>
    <property type="match status" value="1"/>
</dbReference>
<keyword evidence="6" id="KW-0408">Iron</keyword>
<dbReference type="SFLD" id="SFLDG01123">
    <property type="entry name" value="methyltransferase_(Class_B)"/>
    <property type="match status" value="1"/>
</dbReference>
<reference evidence="12" key="1">
    <citation type="journal article" date="2019" name="Int. J. Syst. Evol. Microbiol.">
        <title>The Global Catalogue of Microorganisms (GCM) 10K type strain sequencing project: providing services to taxonomists for standard genome sequencing and annotation.</title>
        <authorList>
            <consortium name="The Broad Institute Genomics Platform"/>
            <consortium name="The Broad Institute Genome Sequencing Center for Infectious Disease"/>
            <person name="Wu L."/>
            <person name="Ma J."/>
        </authorList>
    </citation>
    <scope>NUCLEOTIDE SEQUENCE [LARGE SCALE GENOMIC DNA]</scope>
    <source>
        <strain evidence="12">CGMCC 4.7455</strain>
    </source>
</reference>
<feature type="domain" description="Radical SAM core" evidence="10">
    <location>
        <begin position="184"/>
        <end position="399"/>
    </location>
</feature>
<keyword evidence="2" id="KW-0489">Methyltransferase</keyword>
<dbReference type="PROSITE" id="PS51918">
    <property type="entry name" value="RADICAL_SAM"/>
    <property type="match status" value="1"/>
</dbReference>
<keyword evidence="12" id="KW-1185">Reference proteome</keyword>
<dbReference type="InterPro" id="IPR006638">
    <property type="entry name" value="Elp3/MiaA/NifB-like_rSAM"/>
</dbReference>
<keyword evidence="4" id="KW-0949">S-adenosyl-L-methionine</keyword>
<protein>
    <submittedName>
        <fullName evidence="11">B12-binding domain-containing radical SAM protein</fullName>
    </submittedName>
</protein>
<dbReference type="CDD" id="cd01335">
    <property type="entry name" value="Radical_SAM"/>
    <property type="match status" value="1"/>
</dbReference>
<dbReference type="InterPro" id="IPR036724">
    <property type="entry name" value="Cobalamin-bd_sf"/>
</dbReference>
<evidence type="ECO:0000256" key="4">
    <source>
        <dbReference type="ARBA" id="ARBA00022691"/>
    </source>
</evidence>
<dbReference type="InterPro" id="IPR006158">
    <property type="entry name" value="Cobalamin-bd"/>
</dbReference>
<dbReference type="InterPro" id="IPR034466">
    <property type="entry name" value="Methyltransferase_Class_B"/>
</dbReference>
<dbReference type="InterPro" id="IPR007197">
    <property type="entry name" value="rSAM"/>
</dbReference>
<evidence type="ECO:0000256" key="6">
    <source>
        <dbReference type="ARBA" id="ARBA00023004"/>
    </source>
</evidence>
<evidence type="ECO:0000256" key="3">
    <source>
        <dbReference type="ARBA" id="ARBA00022679"/>
    </source>
</evidence>
<dbReference type="InterPro" id="IPR013785">
    <property type="entry name" value="Aldolase_TIM"/>
</dbReference>
<proteinExistence type="predicted"/>
<feature type="compositionally biased region" description="Pro residues" evidence="8">
    <location>
        <begin position="454"/>
        <end position="470"/>
    </location>
</feature>
<dbReference type="SFLD" id="SFLDG01082">
    <property type="entry name" value="B12-binding_domain_containing"/>
    <property type="match status" value="1"/>
</dbReference>
<dbReference type="Proteomes" id="UP001597365">
    <property type="component" value="Unassembled WGS sequence"/>
</dbReference>
<dbReference type="PROSITE" id="PS51332">
    <property type="entry name" value="B12_BINDING"/>
    <property type="match status" value="1"/>
</dbReference>
<dbReference type="Gene3D" id="3.20.20.70">
    <property type="entry name" value="Aldolase class I"/>
    <property type="match status" value="1"/>
</dbReference>
<evidence type="ECO:0000259" key="10">
    <source>
        <dbReference type="PROSITE" id="PS51918"/>
    </source>
</evidence>
<dbReference type="PANTHER" id="PTHR43409:SF7">
    <property type="entry name" value="BLL1977 PROTEIN"/>
    <property type="match status" value="1"/>
</dbReference>
<feature type="domain" description="B12-binding" evidence="9">
    <location>
        <begin position="10"/>
        <end position="138"/>
    </location>
</feature>
<evidence type="ECO:0000256" key="7">
    <source>
        <dbReference type="ARBA" id="ARBA00023014"/>
    </source>
</evidence>
<dbReference type="SMART" id="SM00729">
    <property type="entry name" value="Elp3"/>
    <property type="match status" value="1"/>
</dbReference>
<comment type="cofactor">
    <cofactor evidence="1">
        <name>[4Fe-4S] cluster</name>
        <dbReference type="ChEBI" id="CHEBI:49883"/>
    </cofactor>
</comment>
<organism evidence="11 12">
    <name type="scientific">Streptomyces desertarenae</name>
    <dbReference type="NCBI Taxonomy" id="2666184"/>
    <lineage>
        <taxon>Bacteria</taxon>
        <taxon>Bacillati</taxon>
        <taxon>Actinomycetota</taxon>
        <taxon>Actinomycetes</taxon>
        <taxon>Kitasatosporales</taxon>
        <taxon>Streptomycetaceae</taxon>
        <taxon>Streptomyces</taxon>
    </lineage>
</organism>
<dbReference type="RefSeq" id="WP_380900853.1">
    <property type="nucleotide sequence ID" value="NZ_JBHUFU010000009.1"/>
</dbReference>
<dbReference type="Gene3D" id="3.40.50.280">
    <property type="entry name" value="Cobalamin-binding domain"/>
    <property type="match status" value="1"/>
</dbReference>
<feature type="region of interest" description="Disordered" evidence="8">
    <location>
        <begin position="447"/>
        <end position="470"/>
    </location>
</feature>
<dbReference type="SUPFAM" id="SSF52242">
    <property type="entry name" value="Cobalamin (vitamin B12)-binding domain"/>
    <property type="match status" value="1"/>
</dbReference>